<dbReference type="KEGG" id="ttt:THITE_2110129"/>
<protein>
    <recommendedName>
        <fullName evidence="3">Pyrroloquinoline quinone-dependent pyranose dehydrogenase beta-propeller domain-containing protein</fullName>
    </recommendedName>
</protein>
<dbReference type="RefSeq" id="XP_003650553.1">
    <property type="nucleotide sequence ID" value="XM_003650505.1"/>
</dbReference>
<dbReference type="AlphaFoldDB" id="G2QRS3"/>
<evidence type="ECO:0000313" key="5">
    <source>
        <dbReference type="Proteomes" id="UP000008181"/>
    </source>
</evidence>
<evidence type="ECO:0000313" key="4">
    <source>
        <dbReference type="EMBL" id="AEO64217.1"/>
    </source>
</evidence>
<dbReference type="SMR" id="G2QRS3"/>
<keyword evidence="1" id="KW-0812">Transmembrane</keyword>
<dbReference type="Pfam" id="PF22807">
    <property type="entry name" value="TrAA12"/>
    <property type="match status" value="1"/>
</dbReference>
<gene>
    <name evidence="4" type="ORF">THITE_2110129</name>
</gene>
<dbReference type="EMBL" id="CP003009">
    <property type="protein sequence ID" value="AEO64217.1"/>
    <property type="molecule type" value="Genomic_DNA"/>
</dbReference>
<sequence length="519" mass="53305">MDNLMRRAALAALLLSPNAADAQTTSAALTTSSSSTACATVLTPSYSPPVVSPGWKAQLIATGLSRPRGLKFDSKGGLLVIEAGVGLRRLTFTDNGGTCLSVKTNKTVIADKELNHGLELSEDGRTLYVSSTENVYSYSYDPDAATVSNQQRLVFNMSNANGDHVTRTLLLSRKQPDLLLVSRGSSANIDPLAAQQSSGISQIRAFNISSSATAARRGPYNYPTDGLLVGWGLRNSVGVAEHPVTGGIWSVENSADDVRREGRDVHEDNPGEELNFHGVLRDPATLGANHGYPSCFALWNTTAFPALGNLTVGSQFAESPNATLNDTTCARTARPPRLTFRAHMAPLDLKFDDDDDGSARAAFVSFHGSWDRDRAAGYKLARVAFDAASGEPAEPSDSVAAAVDVLAAPDVLACPGAGGGGCMRPVGLALNGTGAGRRLFVSSDATGEIWVVMRAGEGGEGGGGGTATGTAGAPASSTSSAAAAVAPLVGFRGAGWGGWAAVVGVTVAMAAVGGLVIAG</sequence>
<dbReference type="InterPro" id="IPR011042">
    <property type="entry name" value="6-blade_b-propeller_TolB-like"/>
</dbReference>
<dbReference type="GeneID" id="11523525"/>
<dbReference type="HOGENOM" id="CLU_039534_1_1_1"/>
<feature type="transmembrane region" description="Helical" evidence="1">
    <location>
        <begin position="496"/>
        <end position="518"/>
    </location>
</feature>
<proteinExistence type="predicted"/>
<dbReference type="Gene3D" id="2.120.10.30">
    <property type="entry name" value="TolB, C-terminal domain"/>
    <property type="match status" value="1"/>
</dbReference>
<dbReference type="eggNOG" id="ENOG502QPZ1">
    <property type="taxonomic scope" value="Eukaryota"/>
</dbReference>
<feature type="domain" description="Pyrroloquinoline quinone-dependent pyranose dehydrogenase beta-propeller" evidence="3">
    <location>
        <begin position="49"/>
        <end position="454"/>
    </location>
</feature>
<keyword evidence="1" id="KW-0472">Membrane</keyword>
<keyword evidence="5" id="KW-1185">Reference proteome</keyword>
<dbReference type="OrthoDB" id="507128at2759"/>
<organism evidence="4 5">
    <name type="scientific">Thermothielavioides terrestris (strain ATCC 38088 / NRRL 8126)</name>
    <name type="common">Thielavia terrestris</name>
    <dbReference type="NCBI Taxonomy" id="578455"/>
    <lineage>
        <taxon>Eukaryota</taxon>
        <taxon>Fungi</taxon>
        <taxon>Dikarya</taxon>
        <taxon>Ascomycota</taxon>
        <taxon>Pezizomycotina</taxon>
        <taxon>Sordariomycetes</taxon>
        <taxon>Sordariomycetidae</taxon>
        <taxon>Sordariales</taxon>
        <taxon>Chaetomiaceae</taxon>
        <taxon>Thermothielavioides</taxon>
        <taxon>Thermothielavioides terrestris</taxon>
    </lineage>
</organism>
<evidence type="ECO:0000259" key="3">
    <source>
        <dbReference type="Pfam" id="PF22807"/>
    </source>
</evidence>
<dbReference type="InterPro" id="IPR011041">
    <property type="entry name" value="Quinoprot_gluc/sorb_DH_b-prop"/>
</dbReference>
<keyword evidence="1" id="KW-1133">Transmembrane helix</keyword>
<name>G2QRS3_THETT</name>
<reference evidence="4 5" key="1">
    <citation type="journal article" date="2011" name="Nat. Biotechnol.">
        <title>Comparative genomic analysis of the thermophilic biomass-degrading fungi Myceliophthora thermophila and Thielavia terrestris.</title>
        <authorList>
            <person name="Berka R.M."/>
            <person name="Grigoriev I.V."/>
            <person name="Otillar R."/>
            <person name="Salamov A."/>
            <person name="Grimwood J."/>
            <person name="Reid I."/>
            <person name="Ishmael N."/>
            <person name="John T."/>
            <person name="Darmond C."/>
            <person name="Moisan M.-C."/>
            <person name="Henrissat B."/>
            <person name="Coutinho P.M."/>
            <person name="Lombard V."/>
            <person name="Natvig D.O."/>
            <person name="Lindquist E."/>
            <person name="Schmutz J."/>
            <person name="Lucas S."/>
            <person name="Harris P."/>
            <person name="Powlowski J."/>
            <person name="Bellemare A."/>
            <person name="Taylor D."/>
            <person name="Butler G."/>
            <person name="de Vries R.P."/>
            <person name="Allijn I.E."/>
            <person name="van den Brink J."/>
            <person name="Ushinsky S."/>
            <person name="Storms R."/>
            <person name="Powell A.J."/>
            <person name="Paulsen I.T."/>
            <person name="Elbourne L.D.H."/>
            <person name="Baker S.E."/>
            <person name="Magnuson J."/>
            <person name="LaBoissiere S."/>
            <person name="Clutterbuck A.J."/>
            <person name="Martinez D."/>
            <person name="Wogulis M."/>
            <person name="de Leon A.L."/>
            <person name="Rey M.W."/>
            <person name="Tsang A."/>
        </authorList>
    </citation>
    <scope>NUCLEOTIDE SEQUENCE [LARGE SCALE GENOMIC DNA]</scope>
    <source>
        <strain evidence="5">ATCC 38088 / NRRL 8126</strain>
    </source>
</reference>
<keyword evidence="2" id="KW-0732">Signal</keyword>
<accession>G2QRS3</accession>
<dbReference type="InterPro" id="IPR054539">
    <property type="entry name" value="Beta-prop_PDH"/>
</dbReference>
<evidence type="ECO:0000256" key="2">
    <source>
        <dbReference type="SAM" id="SignalP"/>
    </source>
</evidence>
<feature type="signal peptide" evidence="2">
    <location>
        <begin position="1"/>
        <end position="22"/>
    </location>
</feature>
<dbReference type="Proteomes" id="UP000008181">
    <property type="component" value="Chromosome 1"/>
</dbReference>
<evidence type="ECO:0000256" key="1">
    <source>
        <dbReference type="SAM" id="Phobius"/>
    </source>
</evidence>
<feature type="chain" id="PRO_5003436576" description="Pyrroloquinoline quinone-dependent pyranose dehydrogenase beta-propeller domain-containing protein" evidence="2">
    <location>
        <begin position="23"/>
        <end position="519"/>
    </location>
</feature>
<dbReference type="SUPFAM" id="SSF50952">
    <property type="entry name" value="Soluble quinoprotein glucose dehydrogenase"/>
    <property type="match status" value="1"/>
</dbReference>